<reference evidence="1" key="2">
    <citation type="submission" date="2025-09" db="UniProtKB">
        <authorList>
            <consortium name="EnsemblPlants"/>
        </authorList>
    </citation>
    <scope>IDENTIFICATION</scope>
</reference>
<name>A0ACD5ZZB7_AVESA</name>
<reference evidence="1" key="1">
    <citation type="submission" date="2021-05" db="EMBL/GenBank/DDBJ databases">
        <authorList>
            <person name="Scholz U."/>
            <person name="Mascher M."/>
            <person name="Fiebig A."/>
        </authorList>
    </citation>
    <scope>NUCLEOTIDE SEQUENCE [LARGE SCALE GENOMIC DNA]</scope>
</reference>
<sequence>MLTTFPGRFTYGAFDIIAANWSELSHAELINMHHHVHLCIEGMTLQAWTEDDGARVLGPNTVFHYFDVATALKEDATTLNLWAWSADPNKIPKVQWVTLTAPPAAANEIGRSGLMRKVLVHLDVHEDYTPGPDGRRPSRPNYTNRRDFRLGVVDGERRTSDRTPARRNDDHDQHRRDDRDRRRDDDHDEDRDRRGRRDDRAWHQRIFRSRSRATDRRTDERHDDRRSYHGEGSRGDARGRDGRDGRRRAASVDSPRRVHGGAATRHWRAPSPVASTRYHGRGRSPPTSPRALARFLEAEVHLPRARGWAWFPTCLRGQVCPGPDSLPPPPLLPTSGPVPTRFGEEDGLCAPTILRRPTPPPPELLLELVQELDISQVREVGDGEDAQLSSAFVSPQATLCVDDELHLEPDEEVVTDDLTPDHEVPLMEAPRSTTPRRPTARRKTLAGVTSFAGFPVQRASPRIKAKLRGMPIARMAEKVLCQRLGIIDEGQEVTEAAIAKFVEMFDGRLPDIAIAALRALFRMDCDFATAVEDALIMHGGKAVVDPPGGLTTAQD</sequence>
<evidence type="ECO:0000313" key="1">
    <source>
        <dbReference type="EnsemblPlants" id="AVESA.00010b.r2.7CG0666540.1.CDS"/>
    </source>
</evidence>
<keyword evidence="2" id="KW-1185">Reference proteome</keyword>
<protein>
    <submittedName>
        <fullName evidence="1">Uncharacterized protein</fullName>
    </submittedName>
</protein>
<dbReference type="Proteomes" id="UP001732700">
    <property type="component" value="Chromosome 7C"/>
</dbReference>
<proteinExistence type="predicted"/>
<accession>A0ACD5ZZB7</accession>
<dbReference type="EnsemblPlants" id="AVESA.00010b.r2.7CG0666540.1">
    <property type="protein sequence ID" value="AVESA.00010b.r2.7CG0666540.1.CDS"/>
    <property type="gene ID" value="AVESA.00010b.r2.7CG0666540"/>
</dbReference>
<evidence type="ECO:0000313" key="2">
    <source>
        <dbReference type="Proteomes" id="UP001732700"/>
    </source>
</evidence>
<organism evidence="1 2">
    <name type="scientific">Avena sativa</name>
    <name type="common">Oat</name>
    <dbReference type="NCBI Taxonomy" id="4498"/>
    <lineage>
        <taxon>Eukaryota</taxon>
        <taxon>Viridiplantae</taxon>
        <taxon>Streptophyta</taxon>
        <taxon>Embryophyta</taxon>
        <taxon>Tracheophyta</taxon>
        <taxon>Spermatophyta</taxon>
        <taxon>Magnoliopsida</taxon>
        <taxon>Liliopsida</taxon>
        <taxon>Poales</taxon>
        <taxon>Poaceae</taxon>
        <taxon>BOP clade</taxon>
        <taxon>Pooideae</taxon>
        <taxon>Poodae</taxon>
        <taxon>Poeae</taxon>
        <taxon>Poeae Chloroplast Group 1 (Aveneae type)</taxon>
        <taxon>Aveninae</taxon>
        <taxon>Avena</taxon>
    </lineage>
</organism>